<dbReference type="AlphaFoldDB" id="A0A173UL21"/>
<sequence length="518" mass="59240">MNIGNQLGKLKKSDQFCIYLRKSRADAEAEKLGEGETLARHERILTELAVKLGLPIGKIYREIVSGETISARKEIQSMINDCYAGMWKGILVVEVTRLSRGNQGDAQIIMDCLRYSNNNNGVLVVTPTKVYDIVQSSDDEEYMEFELFMSRREYKMIRKRMMRGKLQAVVEGNYMGSYRPYGYDILKTKTGRTLVPNPEEAPIVKNIFEWTVKEHLTPGKICKRLTSLGVPTYTGSAEWAIGTVKTILTNPTYTGKVRWNDRMQTKTLVNGNLVSSRPRAHTSQYMLYEGKHEGIVDEITFHAASSRFYSDKTKANLKLMNPLAGILICAKCKKAMIYQGYLKRPNTLPRILHKTSQVCNVKSAVLKDVVDAVAHALELYIDDFEMKIDNLPDVDENSILSQLEVLQKELIKQEKKLPKLFDAWEDGILTDEEFTRRKLINKERIESIKKQMDHLEDSVPTKDEYEEKIMLLSDALKSLLDPTLDADIKNTYLKSIISSIEYSRDNNTEFILDVFLKD</sequence>
<proteinExistence type="predicted"/>
<accession>A0A173UL21</accession>
<evidence type="ECO:0000313" key="3">
    <source>
        <dbReference type="EMBL" id="CUN15046.1"/>
    </source>
</evidence>
<dbReference type="InterPro" id="IPR038109">
    <property type="entry name" value="DNA_bind_recomb_sf"/>
</dbReference>
<organism evidence="3 4">
    <name type="scientific">Anaerostipes hadrus</name>
    <dbReference type="NCBI Taxonomy" id="649756"/>
    <lineage>
        <taxon>Bacteria</taxon>
        <taxon>Bacillati</taxon>
        <taxon>Bacillota</taxon>
        <taxon>Clostridia</taxon>
        <taxon>Lachnospirales</taxon>
        <taxon>Lachnospiraceae</taxon>
        <taxon>Anaerostipes</taxon>
    </lineage>
</organism>
<dbReference type="SUPFAM" id="SSF53041">
    <property type="entry name" value="Resolvase-like"/>
    <property type="match status" value="1"/>
</dbReference>
<evidence type="ECO:0000313" key="4">
    <source>
        <dbReference type="Proteomes" id="UP000095598"/>
    </source>
</evidence>
<dbReference type="GO" id="GO:0000150">
    <property type="term" value="F:DNA strand exchange activity"/>
    <property type="evidence" value="ECO:0007669"/>
    <property type="project" value="InterPro"/>
</dbReference>
<dbReference type="PANTHER" id="PTHR30461">
    <property type="entry name" value="DNA-INVERTASE FROM LAMBDOID PROPHAGE"/>
    <property type="match status" value="1"/>
</dbReference>
<dbReference type="PANTHER" id="PTHR30461:SF23">
    <property type="entry name" value="DNA RECOMBINASE-RELATED"/>
    <property type="match status" value="1"/>
</dbReference>
<dbReference type="Gene3D" id="3.40.50.1390">
    <property type="entry name" value="Resolvase, N-terminal catalytic domain"/>
    <property type="match status" value="1"/>
</dbReference>
<evidence type="ECO:0000259" key="2">
    <source>
        <dbReference type="PROSITE" id="PS51737"/>
    </source>
</evidence>
<dbReference type="Gene3D" id="3.90.1750.20">
    <property type="entry name" value="Putative Large Serine Recombinase, Chain B, Domain 2"/>
    <property type="match status" value="1"/>
</dbReference>
<name>A0A173UL21_ANAHA</name>
<dbReference type="Pfam" id="PF00239">
    <property type="entry name" value="Resolvase"/>
    <property type="match status" value="1"/>
</dbReference>
<gene>
    <name evidence="3" type="ORF">ERS852425_02941</name>
</gene>
<dbReference type="InterPro" id="IPR036162">
    <property type="entry name" value="Resolvase-like_N_sf"/>
</dbReference>
<dbReference type="InterPro" id="IPR050639">
    <property type="entry name" value="SSR_resolvase"/>
</dbReference>
<reference evidence="3 4" key="1">
    <citation type="submission" date="2015-09" db="EMBL/GenBank/DDBJ databases">
        <authorList>
            <consortium name="Pathogen Informatics"/>
        </authorList>
    </citation>
    <scope>NUCLEOTIDE SEQUENCE [LARGE SCALE GENOMIC DNA]</scope>
    <source>
        <strain evidence="3 4">2789STDY5608868</strain>
    </source>
</reference>
<dbReference type="EMBL" id="CYXT01000029">
    <property type="protein sequence ID" value="CUN15046.1"/>
    <property type="molecule type" value="Genomic_DNA"/>
</dbReference>
<feature type="domain" description="Resolvase/invertase-type recombinase catalytic" evidence="1">
    <location>
        <begin position="15"/>
        <end position="172"/>
    </location>
</feature>
<dbReference type="Pfam" id="PF07508">
    <property type="entry name" value="Recombinase"/>
    <property type="match status" value="1"/>
</dbReference>
<dbReference type="CDD" id="cd00338">
    <property type="entry name" value="Ser_Recombinase"/>
    <property type="match status" value="1"/>
</dbReference>
<dbReference type="Proteomes" id="UP000095598">
    <property type="component" value="Unassembled WGS sequence"/>
</dbReference>
<dbReference type="PROSITE" id="PS51737">
    <property type="entry name" value="RECOMBINASE_DNA_BIND"/>
    <property type="match status" value="1"/>
</dbReference>
<evidence type="ECO:0000259" key="1">
    <source>
        <dbReference type="PROSITE" id="PS51736"/>
    </source>
</evidence>
<dbReference type="PROSITE" id="PS51736">
    <property type="entry name" value="RECOMBINASES_3"/>
    <property type="match status" value="1"/>
</dbReference>
<dbReference type="InterPro" id="IPR011109">
    <property type="entry name" value="DNA_bind_recombinase_dom"/>
</dbReference>
<dbReference type="GO" id="GO:0003677">
    <property type="term" value="F:DNA binding"/>
    <property type="evidence" value="ECO:0007669"/>
    <property type="project" value="InterPro"/>
</dbReference>
<protein>
    <submittedName>
        <fullName evidence="3">Recombinase</fullName>
    </submittedName>
</protein>
<feature type="domain" description="Recombinase" evidence="2">
    <location>
        <begin position="180"/>
        <end position="314"/>
    </location>
</feature>
<dbReference type="RefSeq" id="WP_055259694.1">
    <property type="nucleotide sequence ID" value="NZ_CYXT01000029.1"/>
</dbReference>
<dbReference type="InterPro" id="IPR006119">
    <property type="entry name" value="Resolv_N"/>
</dbReference>
<dbReference type="SMART" id="SM00857">
    <property type="entry name" value="Resolvase"/>
    <property type="match status" value="1"/>
</dbReference>